<evidence type="ECO:0000256" key="2">
    <source>
        <dbReference type="ARBA" id="ARBA00005896"/>
    </source>
</evidence>
<name>A0AAW1PUM2_9CHLO</name>
<dbReference type="SUPFAM" id="SSF51197">
    <property type="entry name" value="Clavaminate synthase-like"/>
    <property type="match status" value="1"/>
</dbReference>
<dbReference type="AlphaFoldDB" id="A0AAW1PUM2"/>
<evidence type="ECO:0000256" key="1">
    <source>
        <dbReference type="ARBA" id="ARBA00001954"/>
    </source>
</evidence>
<keyword evidence="9" id="KW-1185">Reference proteome</keyword>
<dbReference type="PANTHER" id="PTHR43779">
    <property type="entry name" value="DIOXYGENASE RV0097-RELATED"/>
    <property type="match status" value="1"/>
</dbReference>
<feature type="domain" description="TauD/TfdA-like" evidence="7">
    <location>
        <begin position="70"/>
        <end position="362"/>
    </location>
</feature>
<evidence type="ECO:0000256" key="4">
    <source>
        <dbReference type="ARBA" id="ARBA00022964"/>
    </source>
</evidence>
<dbReference type="GO" id="GO:0051213">
    <property type="term" value="F:dioxygenase activity"/>
    <property type="evidence" value="ECO:0007669"/>
    <property type="project" value="UniProtKB-KW"/>
</dbReference>
<protein>
    <recommendedName>
        <fullName evidence="7">TauD/TfdA-like domain-containing protein</fullName>
    </recommendedName>
</protein>
<dbReference type="PANTHER" id="PTHR43779:SF2">
    <property type="entry name" value="ALPHA-KETOGLUTARATE-DEPENDENT XANTHINE DIOXYGENASE XAN1"/>
    <property type="match status" value="1"/>
</dbReference>
<evidence type="ECO:0000256" key="3">
    <source>
        <dbReference type="ARBA" id="ARBA00022723"/>
    </source>
</evidence>
<accession>A0AAW1PUM2</accession>
<proteinExistence type="inferred from homology"/>
<dbReference type="GO" id="GO:0046872">
    <property type="term" value="F:metal ion binding"/>
    <property type="evidence" value="ECO:0007669"/>
    <property type="project" value="UniProtKB-KW"/>
</dbReference>
<keyword evidence="4" id="KW-0223">Dioxygenase</keyword>
<dbReference type="EMBL" id="JALJOR010000009">
    <property type="protein sequence ID" value="KAK9811604.1"/>
    <property type="molecule type" value="Genomic_DNA"/>
</dbReference>
<comment type="cofactor">
    <cofactor evidence="1">
        <name>Fe(2+)</name>
        <dbReference type="ChEBI" id="CHEBI:29033"/>
    </cofactor>
</comment>
<dbReference type="InterPro" id="IPR042098">
    <property type="entry name" value="TauD-like_sf"/>
</dbReference>
<keyword evidence="5" id="KW-0560">Oxidoreductase</keyword>
<comment type="similarity">
    <text evidence="2">Belongs to the TfdA dioxygenase family.</text>
</comment>
<dbReference type="Gene3D" id="3.60.130.10">
    <property type="entry name" value="Clavaminate synthase-like"/>
    <property type="match status" value="1"/>
</dbReference>
<evidence type="ECO:0000259" key="7">
    <source>
        <dbReference type="Pfam" id="PF02668"/>
    </source>
</evidence>
<reference evidence="8 9" key="1">
    <citation type="journal article" date="2024" name="Nat. Commun.">
        <title>Phylogenomics reveals the evolutionary origins of lichenization in chlorophyte algae.</title>
        <authorList>
            <person name="Puginier C."/>
            <person name="Libourel C."/>
            <person name="Otte J."/>
            <person name="Skaloud P."/>
            <person name="Haon M."/>
            <person name="Grisel S."/>
            <person name="Petersen M."/>
            <person name="Berrin J.G."/>
            <person name="Delaux P.M."/>
            <person name="Dal Grande F."/>
            <person name="Keller J."/>
        </authorList>
    </citation>
    <scope>NUCLEOTIDE SEQUENCE [LARGE SCALE GENOMIC DNA]</scope>
    <source>
        <strain evidence="8 9">SAG 2043</strain>
    </source>
</reference>
<gene>
    <name evidence="8" type="ORF">WJX72_006810</name>
</gene>
<sequence>MYSRCTATLSFELPSNHRIDRTGTPHAPCYNRELVICASTASAAAVCPAQSTRVSREKLLSRAAELKVEFVPLHRNFGAEVLGVNLTKEQDEATKVLLIAAMQEYDTLLFRGQELHPRDEERFLTIFPHDEDALRDRRFCNAIFKERIPDHPLIVVRAHGAKLDNHFGLTIEGDPPNTDYRSVQPFYDSMLWHQDKSDDLTPPEISSMYMIQVPSKGGLTVFASAVTAYSNLPIAERQRVRKLRTINARVATYVGGMDISEDGIRRLDDIEASIAKAKEKGVWEEQQPNPFVVVDPATGKESILFGLQTLYTFEGMDRKATDELLTSILARATAESEVYQLEWRPHDFAVWANRRIMHSSTPRKHYLGKSLRLYHLVFLDSTAPLVPADESLAPDGAGHAVHA</sequence>
<evidence type="ECO:0000313" key="8">
    <source>
        <dbReference type="EMBL" id="KAK9811604.1"/>
    </source>
</evidence>
<comment type="caution">
    <text evidence="8">The sequence shown here is derived from an EMBL/GenBank/DDBJ whole genome shotgun (WGS) entry which is preliminary data.</text>
</comment>
<dbReference type="InterPro" id="IPR051178">
    <property type="entry name" value="TfdA_dioxygenase"/>
</dbReference>
<keyword evidence="3" id="KW-0479">Metal-binding</keyword>
<evidence type="ECO:0000313" key="9">
    <source>
        <dbReference type="Proteomes" id="UP001489004"/>
    </source>
</evidence>
<evidence type="ECO:0000256" key="6">
    <source>
        <dbReference type="ARBA" id="ARBA00023004"/>
    </source>
</evidence>
<evidence type="ECO:0000256" key="5">
    <source>
        <dbReference type="ARBA" id="ARBA00023002"/>
    </source>
</evidence>
<dbReference type="Proteomes" id="UP001489004">
    <property type="component" value="Unassembled WGS sequence"/>
</dbReference>
<organism evidence="8 9">
    <name type="scientific">[Myrmecia] bisecta</name>
    <dbReference type="NCBI Taxonomy" id="41462"/>
    <lineage>
        <taxon>Eukaryota</taxon>
        <taxon>Viridiplantae</taxon>
        <taxon>Chlorophyta</taxon>
        <taxon>core chlorophytes</taxon>
        <taxon>Trebouxiophyceae</taxon>
        <taxon>Trebouxiales</taxon>
        <taxon>Trebouxiaceae</taxon>
        <taxon>Myrmecia</taxon>
    </lineage>
</organism>
<keyword evidence="6" id="KW-0408">Iron</keyword>
<dbReference type="Pfam" id="PF02668">
    <property type="entry name" value="TauD"/>
    <property type="match status" value="1"/>
</dbReference>
<dbReference type="InterPro" id="IPR003819">
    <property type="entry name" value="TauD/TfdA-like"/>
</dbReference>